<accession>A0ABN9XN73</accession>
<protein>
    <submittedName>
        <fullName evidence="2">Uncharacterized protein</fullName>
    </submittedName>
</protein>
<evidence type="ECO:0000313" key="3">
    <source>
        <dbReference type="Proteomes" id="UP001189429"/>
    </source>
</evidence>
<feature type="region of interest" description="Disordered" evidence="1">
    <location>
        <begin position="398"/>
        <end position="424"/>
    </location>
</feature>
<keyword evidence="3" id="KW-1185">Reference proteome</keyword>
<organism evidence="2 3">
    <name type="scientific">Prorocentrum cordatum</name>
    <dbReference type="NCBI Taxonomy" id="2364126"/>
    <lineage>
        <taxon>Eukaryota</taxon>
        <taxon>Sar</taxon>
        <taxon>Alveolata</taxon>
        <taxon>Dinophyceae</taxon>
        <taxon>Prorocentrales</taxon>
        <taxon>Prorocentraceae</taxon>
        <taxon>Prorocentrum</taxon>
    </lineage>
</organism>
<dbReference type="EMBL" id="CAUYUJ010020826">
    <property type="protein sequence ID" value="CAK0900703.1"/>
    <property type="molecule type" value="Genomic_DNA"/>
</dbReference>
<name>A0ABN9XN73_9DINO</name>
<evidence type="ECO:0000256" key="1">
    <source>
        <dbReference type="SAM" id="MobiDB-lite"/>
    </source>
</evidence>
<reference evidence="2" key="1">
    <citation type="submission" date="2023-10" db="EMBL/GenBank/DDBJ databases">
        <authorList>
            <person name="Chen Y."/>
            <person name="Shah S."/>
            <person name="Dougan E. K."/>
            <person name="Thang M."/>
            <person name="Chan C."/>
        </authorList>
    </citation>
    <scope>NUCLEOTIDE SEQUENCE [LARGE SCALE GENOMIC DNA]</scope>
</reference>
<proteinExistence type="predicted"/>
<feature type="compositionally biased region" description="Low complexity" evidence="1">
    <location>
        <begin position="403"/>
        <end position="419"/>
    </location>
</feature>
<sequence>MSQDDAEPPSLSQLSPGSVLSRMKAIEKESVVEFEAMKARIKSSTDPGDGAVDRLRSIAVQAWRNATGTTVPWQFLGDILNKANAQLRDLFFENWCDGVWDAKAVNEATNFHAKASNISVKDYMKEHAEDFYTELLREKCPDPRRAQELTPVRSMAPAEIADACSRVSVGNGLPEDGHLVRAAFQGQCVYYWKGAASELKNPLLEESESKWDVGAPSNLPLIAEGDPSGGKDNLKNIVLTWIGSLSEEQLPATTVWKQRDISVTGIVKQLKSTGPQLQILNGELEKVLNSKKENMLQESDIIEFLDGTDAFGKGTGQDQCCIKPVAWMLLCSQMKTYTREMGSDSCGRLRFVLLHLDASKTKNTPTEEKLVPRHRSMELLTETLREVLLAQQSAAPEAAHGFADAASAPSSSQPPGESADAARPPVKLRARLSRAMANVEGPSVKEEEPIVRVKLEEPHHPPAQPVTAGAPPSDMAVSIMDWKPTAALIFIGVQDGSSAACNKSGNPMGSSVVTKHAGKAFGACATANVASRNGLLRACPGCRG</sequence>
<gene>
    <name evidence="2" type="ORF">PCOR1329_LOCUS77925</name>
</gene>
<evidence type="ECO:0000313" key="2">
    <source>
        <dbReference type="EMBL" id="CAK0900703.1"/>
    </source>
</evidence>
<dbReference type="Proteomes" id="UP001189429">
    <property type="component" value="Unassembled WGS sequence"/>
</dbReference>
<comment type="caution">
    <text evidence="2">The sequence shown here is derived from an EMBL/GenBank/DDBJ whole genome shotgun (WGS) entry which is preliminary data.</text>
</comment>